<dbReference type="SUPFAM" id="SSF48498">
    <property type="entry name" value="Tetracyclin repressor-like, C-terminal domain"/>
    <property type="match status" value="1"/>
</dbReference>
<evidence type="ECO:0000313" key="7">
    <source>
        <dbReference type="Proteomes" id="UP001551675"/>
    </source>
</evidence>
<evidence type="ECO:0000259" key="5">
    <source>
        <dbReference type="PROSITE" id="PS50977"/>
    </source>
</evidence>
<keyword evidence="3" id="KW-0804">Transcription</keyword>
<keyword evidence="7" id="KW-1185">Reference proteome</keyword>
<sequence>MARTRGAERAGAARRAKILNVALDLFAARGYRGTSIAAVAEAAGITQPGLLHHFPSKEALLAEVLAERDRQVLLAAGSDRAAEGSNLVCALEIVHDMLAQARGNRGLTRLGHLGTSGSDEVPELAREWARRRVRTYRTDLATVIAQDIAAGRVRADADPVATASLIIAAITGLEEQWLLDESFDMPAAMDAFTRMLCRDLLIEG</sequence>
<keyword evidence="1" id="KW-0805">Transcription regulation</keyword>
<evidence type="ECO:0000313" key="6">
    <source>
        <dbReference type="EMBL" id="MEV0975068.1"/>
    </source>
</evidence>
<dbReference type="PRINTS" id="PR00455">
    <property type="entry name" value="HTHTETR"/>
</dbReference>
<evidence type="ECO:0000256" key="3">
    <source>
        <dbReference type="ARBA" id="ARBA00023163"/>
    </source>
</evidence>
<dbReference type="InterPro" id="IPR009057">
    <property type="entry name" value="Homeodomain-like_sf"/>
</dbReference>
<dbReference type="PROSITE" id="PS50977">
    <property type="entry name" value="HTH_TETR_2"/>
    <property type="match status" value="1"/>
</dbReference>
<dbReference type="PANTHER" id="PTHR30055:SF234">
    <property type="entry name" value="HTH-TYPE TRANSCRIPTIONAL REGULATOR BETI"/>
    <property type="match status" value="1"/>
</dbReference>
<dbReference type="Gene3D" id="1.10.357.10">
    <property type="entry name" value="Tetracycline Repressor, domain 2"/>
    <property type="match status" value="1"/>
</dbReference>
<dbReference type="Pfam" id="PF00440">
    <property type="entry name" value="TetR_N"/>
    <property type="match status" value="1"/>
</dbReference>
<dbReference type="SUPFAM" id="SSF46689">
    <property type="entry name" value="Homeodomain-like"/>
    <property type="match status" value="1"/>
</dbReference>
<gene>
    <name evidence="6" type="ORF">AB0I59_41305</name>
</gene>
<dbReference type="RefSeq" id="WP_358142370.1">
    <property type="nucleotide sequence ID" value="NZ_JBFALK010000042.1"/>
</dbReference>
<dbReference type="InterPro" id="IPR050109">
    <property type="entry name" value="HTH-type_TetR-like_transc_reg"/>
</dbReference>
<dbReference type="PANTHER" id="PTHR30055">
    <property type="entry name" value="HTH-TYPE TRANSCRIPTIONAL REGULATOR RUTR"/>
    <property type="match status" value="1"/>
</dbReference>
<dbReference type="InterPro" id="IPR001647">
    <property type="entry name" value="HTH_TetR"/>
</dbReference>
<reference evidence="6 7" key="1">
    <citation type="submission" date="2024-06" db="EMBL/GenBank/DDBJ databases">
        <title>The Natural Products Discovery Center: Release of the First 8490 Sequenced Strains for Exploring Actinobacteria Biosynthetic Diversity.</title>
        <authorList>
            <person name="Kalkreuter E."/>
            <person name="Kautsar S.A."/>
            <person name="Yang D."/>
            <person name="Bader C.D."/>
            <person name="Teijaro C.N."/>
            <person name="Fluegel L."/>
            <person name="Davis C.M."/>
            <person name="Simpson J.R."/>
            <person name="Lauterbach L."/>
            <person name="Steele A.D."/>
            <person name="Gui C."/>
            <person name="Meng S."/>
            <person name="Li G."/>
            <person name="Viehrig K."/>
            <person name="Ye F."/>
            <person name="Su P."/>
            <person name="Kiefer A.F."/>
            <person name="Nichols A."/>
            <person name="Cepeda A.J."/>
            <person name="Yan W."/>
            <person name="Fan B."/>
            <person name="Jiang Y."/>
            <person name="Adhikari A."/>
            <person name="Zheng C.-J."/>
            <person name="Schuster L."/>
            <person name="Cowan T.M."/>
            <person name="Smanski M.J."/>
            <person name="Chevrette M.G."/>
            <person name="De Carvalho L.P.S."/>
            <person name="Shen B."/>
        </authorList>
    </citation>
    <scope>NUCLEOTIDE SEQUENCE [LARGE SCALE GENOMIC DNA]</scope>
    <source>
        <strain evidence="6 7">NPDC050100</strain>
    </source>
</reference>
<evidence type="ECO:0000256" key="2">
    <source>
        <dbReference type="ARBA" id="ARBA00023125"/>
    </source>
</evidence>
<accession>A0ABV3GTW1</accession>
<keyword evidence="2 4" id="KW-0238">DNA-binding</keyword>
<protein>
    <submittedName>
        <fullName evidence="6">TetR/AcrR family transcriptional regulator</fullName>
    </submittedName>
</protein>
<name>A0ABV3GTW1_MICGL</name>
<dbReference type="Proteomes" id="UP001551675">
    <property type="component" value="Unassembled WGS sequence"/>
</dbReference>
<dbReference type="InterPro" id="IPR036271">
    <property type="entry name" value="Tet_transcr_reg_TetR-rel_C_sf"/>
</dbReference>
<dbReference type="EMBL" id="JBFALK010000042">
    <property type="protein sequence ID" value="MEV0975068.1"/>
    <property type="molecule type" value="Genomic_DNA"/>
</dbReference>
<comment type="caution">
    <text evidence="6">The sequence shown here is derived from an EMBL/GenBank/DDBJ whole genome shotgun (WGS) entry which is preliminary data.</text>
</comment>
<proteinExistence type="predicted"/>
<evidence type="ECO:0000256" key="1">
    <source>
        <dbReference type="ARBA" id="ARBA00023015"/>
    </source>
</evidence>
<feature type="DNA-binding region" description="H-T-H motif" evidence="4">
    <location>
        <begin position="35"/>
        <end position="54"/>
    </location>
</feature>
<feature type="domain" description="HTH tetR-type" evidence="5">
    <location>
        <begin position="12"/>
        <end position="72"/>
    </location>
</feature>
<evidence type="ECO:0000256" key="4">
    <source>
        <dbReference type="PROSITE-ProRule" id="PRU00335"/>
    </source>
</evidence>
<organism evidence="6 7">
    <name type="scientific">Microtetraspora glauca</name>
    <dbReference type="NCBI Taxonomy" id="1996"/>
    <lineage>
        <taxon>Bacteria</taxon>
        <taxon>Bacillati</taxon>
        <taxon>Actinomycetota</taxon>
        <taxon>Actinomycetes</taxon>
        <taxon>Streptosporangiales</taxon>
        <taxon>Streptosporangiaceae</taxon>
        <taxon>Microtetraspora</taxon>
    </lineage>
</organism>